<protein>
    <submittedName>
        <fullName evidence="2">Uncharacterized protein</fullName>
    </submittedName>
</protein>
<comment type="caution">
    <text evidence="2">The sequence shown here is derived from an EMBL/GenBank/DDBJ whole genome shotgun (WGS) entry which is preliminary data.</text>
</comment>
<evidence type="ECO:0000313" key="3">
    <source>
        <dbReference type="Proteomes" id="UP001054252"/>
    </source>
</evidence>
<sequence>MPCAEAAVSSYKWSGGGGGGVARRMRVSGNLKCHTCATEKGEQANGCAWVCVLERGQRAADRGRNWIFTLKGAENIRLFI</sequence>
<dbReference type="AlphaFoldDB" id="A0AAV5LTP6"/>
<accession>A0AAV5LTP6</accession>
<dbReference type="EMBL" id="BPVZ01000142">
    <property type="protein sequence ID" value="GKV40530.1"/>
    <property type="molecule type" value="Genomic_DNA"/>
</dbReference>
<name>A0AAV5LTP6_9ROSI</name>
<evidence type="ECO:0000313" key="2">
    <source>
        <dbReference type="EMBL" id="GKV40530.1"/>
    </source>
</evidence>
<dbReference type="Proteomes" id="UP001054252">
    <property type="component" value="Unassembled WGS sequence"/>
</dbReference>
<keyword evidence="3" id="KW-1185">Reference proteome</keyword>
<evidence type="ECO:0000256" key="1">
    <source>
        <dbReference type="SAM" id="MobiDB-lite"/>
    </source>
</evidence>
<feature type="region of interest" description="Disordered" evidence="1">
    <location>
        <begin position="1"/>
        <end position="20"/>
    </location>
</feature>
<organism evidence="2 3">
    <name type="scientific">Rubroshorea leprosula</name>
    <dbReference type="NCBI Taxonomy" id="152421"/>
    <lineage>
        <taxon>Eukaryota</taxon>
        <taxon>Viridiplantae</taxon>
        <taxon>Streptophyta</taxon>
        <taxon>Embryophyta</taxon>
        <taxon>Tracheophyta</taxon>
        <taxon>Spermatophyta</taxon>
        <taxon>Magnoliopsida</taxon>
        <taxon>eudicotyledons</taxon>
        <taxon>Gunneridae</taxon>
        <taxon>Pentapetalae</taxon>
        <taxon>rosids</taxon>
        <taxon>malvids</taxon>
        <taxon>Malvales</taxon>
        <taxon>Dipterocarpaceae</taxon>
        <taxon>Rubroshorea</taxon>
    </lineage>
</organism>
<gene>
    <name evidence="2" type="ORF">SLEP1_g48163</name>
</gene>
<reference evidence="2 3" key="1">
    <citation type="journal article" date="2021" name="Commun. Biol.">
        <title>The genome of Shorea leprosula (Dipterocarpaceae) highlights the ecological relevance of drought in aseasonal tropical rainforests.</title>
        <authorList>
            <person name="Ng K.K.S."/>
            <person name="Kobayashi M.J."/>
            <person name="Fawcett J.A."/>
            <person name="Hatakeyama M."/>
            <person name="Paape T."/>
            <person name="Ng C.H."/>
            <person name="Ang C.C."/>
            <person name="Tnah L.H."/>
            <person name="Lee C.T."/>
            <person name="Nishiyama T."/>
            <person name="Sese J."/>
            <person name="O'Brien M.J."/>
            <person name="Copetti D."/>
            <person name="Mohd Noor M.I."/>
            <person name="Ong R.C."/>
            <person name="Putra M."/>
            <person name="Sireger I.Z."/>
            <person name="Indrioko S."/>
            <person name="Kosugi Y."/>
            <person name="Izuno A."/>
            <person name="Isagi Y."/>
            <person name="Lee S.L."/>
            <person name="Shimizu K.K."/>
        </authorList>
    </citation>
    <scope>NUCLEOTIDE SEQUENCE [LARGE SCALE GENOMIC DNA]</scope>
    <source>
        <strain evidence="2">214</strain>
    </source>
</reference>
<proteinExistence type="predicted"/>